<reference evidence="3" key="1">
    <citation type="journal article" date="2018" name="Sci. Rep.">
        <title>Novel Clade C-I Clostridium difficile strains escape diagnostic tests, differ in pathogenicity potential and carry toxins on extrachromosomal elements.</title>
        <authorList>
            <person name="Ramirez-Vargas G."/>
            <person name="Lopez-Urena D."/>
            <person name="Badilla A."/>
            <person name="Orozco-Aguilar J."/>
            <person name="Murillo T."/>
            <person name="Rojas P."/>
            <person name="Riedel T."/>
            <person name="Overmann J."/>
            <person name="Gonzalez G."/>
            <person name="Chaves-Olarte E."/>
            <person name="Quesada-Gomez C."/>
            <person name="Rodriguez C."/>
        </authorList>
    </citation>
    <scope>NUCLEOTIDE SEQUENCE</scope>
    <source>
        <strain evidence="3">HSJD-312</strain>
        <plasmid evidence="3">pHSJD-312</plasmid>
    </source>
</reference>
<feature type="region of interest" description="Disordered" evidence="1">
    <location>
        <begin position="475"/>
        <end position="514"/>
    </location>
</feature>
<feature type="transmembrane region" description="Helical" evidence="2">
    <location>
        <begin position="163"/>
        <end position="180"/>
    </location>
</feature>
<feature type="transmembrane region" description="Helical" evidence="2">
    <location>
        <begin position="271"/>
        <end position="291"/>
    </location>
</feature>
<dbReference type="AlphaFoldDB" id="A0A386JC28"/>
<dbReference type="EMBL" id="MG973074">
    <property type="protein sequence ID" value="AYD68741.1"/>
    <property type="molecule type" value="Genomic_DNA"/>
</dbReference>
<organism evidence="3">
    <name type="scientific">Clostridioides difficile</name>
    <name type="common">Peptoclostridium difficile</name>
    <dbReference type="NCBI Taxonomy" id="1496"/>
    <lineage>
        <taxon>Bacteria</taxon>
        <taxon>Bacillati</taxon>
        <taxon>Bacillota</taxon>
        <taxon>Clostridia</taxon>
        <taxon>Peptostreptococcales</taxon>
        <taxon>Peptostreptococcaceae</taxon>
        <taxon>Clostridioides</taxon>
    </lineage>
</organism>
<accession>A0A386JC28</accession>
<evidence type="ECO:0000313" key="3">
    <source>
        <dbReference type="EMBL" id="AYD68741.1"/>
    </source>
</evidence>
<feature type="transmembrane region" description="Helical" evidence="2">
    <location>
        <begin position="247"/>
        <end position="264"/>
    </location>
</feature>
<feature type="transmembrane region" description="Helical" evidence="2">
    <location>
        <begin position="12"/>
        <end position="32"/>
    </location>
</feature>
<keyword evidence="2" id="KW-0472">Membrane</keyword>
<feature type="compositionally biased region" description="Basic and acidic residues" evidence="1">
    <location>
        <begin position="482"/>
        <end position="491"/>
    </location>
</feature>
<proteinExistence type="predicted"/>
<evidence type="ECO:0000256" key="2">
    <source>
        <dbReference type="SAM" id="Phobius"/>
    </source>
</evidence>
<protein>
    <submittedName>
        <fullName evidence="3">Uncharacterized protein</fullName>
    </submittedName>
</protein>
<keyword evidence="2" id="KW-0812">Transmembrane</keyword>
<dbReference type="RefSeq" id="WP_021382308.1">
    <property type="nucleotide sequence ID" value="NZ_MG973074.1"/>
</dbReference>
<feature type="transmembrane region" description="Helical" evidence="2">
    <location>
        <begin position="311"/>
        <end position="344"/>
    </location>
</feature>
<keyword evidence="3" id="KW-0614">Plasmid</keyword>
<keyword evidence="2" id="KW-1133">Transmembrane helix</keyword>
<sequence length="664" mass="73282">MSEQIQALVDILQYAGVILITISLAILIYKLIIYKNDYDKRTILMQGTTKLVLGALMLGLMLSLAGFLQDIIVNMGTTGGSEFKSSELNFVKDLEDEDSFLANGIAFLLDSITKFIFSGDGFVQEKLLGTKTLEELIFAKDLNIFTKEQWSHLVFGYGIVQKVAYVLLILMVFFTAVRVIKGSVDERQEIDTKESLQRWVFVCLIIAGGPVLVNGIIVFSNFLTSILNESFSHVTMSNSILDELKTGNVLTTAIIKVYFAYLTLRVNIVFMVRTWVLGIMFVFTPVASALWGINKNINAFEIWFGEILSNAITGLCYSIVFVVFSLFFSATSSLLFILIGLTLTIKLSDVLRNSVQGYFAKLSGIDEYGEARRFTKGTLGAISGMVTAFKASTAGTAGTLEALEGLMGHGDKEGNFNKMAKMADRAVDGGIGNKFNRGNDPAEEQNRYDADMESSYGDIGLDDNINSLDDNNIKPLDNMENEIPKDDDSLEKNSGTSDDEYNFGMDKLDSSKNGDELKKNIETIPEKEPDIAFKNPSNAERAIQGMFFNNLSKKDSYGNKDDGFIFSAINDKRNMGQVESARIDTINSIAGNIMEKPGNNLDITQATGKAEQIFDTAMFNSSVTEPDKEHFYENISKGDIDSASKFLASSKKDNSLDSLLKDSL</sequence>
<gene>
    <name evidence="3" type="ORF">pHSJD-312_00120</name>
</gene>
<geneLocation type="plasmid" evidence="3">
    <name>pHSJD-312</name>
</geneLocation>
<evidence type="ECO:0000256" key="1">
    <source>
        <dbReference type="SAM" id="MobiDB-lite"/>
    </source>
</evidence>
<feature type="transmembrane region" description="Helical" evidence="2">
    <location>
        <begin position="201"/>
        <end position="227"/>
    </location>
</feature>
<name>A0A386JC28_CLODI</name>
<feature type="transmembrane region" description="Helical" evidence="2">
    <location>
        <begin position="52"/>
        <end position="72"/>
    </location>
</feature>